<keyword evidence="5 12" id="KW-0347">Helicase</keyword>
<dbReference type="Pfam" id="PF02559">
    <property type="entry name" value="CarD_TRCF_RID"/>
    <property type="match status" value="1"/>
</dbReference>
<dbReference type="Gene3D" id="3.40.50.300">
    <property type="entry name" value="P-loop containing nucleotide triphosphate hydrolases"/>
    <property type="match status" value="2"/>
</dbReference>
<keyword evidence="1 9" id="KW-0963">Cytoplasm</keyword>
<dbReference type="Gene3D" id="2.40.10.170">
    <property type="match status" value="1"/>
</dbReference>
<gene>
    <name evidence="9" type="primary">mfd</name>
    <name evidence="12" type="ORF">SAMN06275492_1369</name>
</gene>
<dbReference type="GO" id="GO:0003678">
    <property type="term" value="F:DNA helicase activity"/>
    <property type="evidence" value="ECO:0007669"/>
    <property type="project" value="TreeGrafter"/>
</dbReference>
<dbReference type="STRING" id="561720.SAMN06275492_1369"/>
<comment type="similarity">
    <text evidence="9">In the C-terminal section; belongs to the helicase family. RecG subfamily.</text>
</comment>
<reference evidence="13" key="1">
    <citation type="submission" date="2017-04" db="EMBL/GenBank/DDBJ databases">
        <authorList>
            <person name="Varghese N."/>
            <person name="Submissions S."/>
        </authorList>
    </citation>
    <scope>NUCLEOTIDE SEQUENCE [LARGE SCALE GENOMIC DNA]</scope>
    <source>
        <strain evidence="13">USBA 82</strain>
    </source>
</reference>
<accession>A0A1X7KT61</accession>
<dbReference type="InterPro" id="IPR005118">
    <property type="entry name" value="TRCF_C"/>
</dbReference>
<keyword evidence="4 9" id="KW-0378">Hydrolase</keyword>
<keyword evidence="3 9" id="KW-0227">DNA damage</keyword>
<keyword evidence="8 9" id="KW-0234">DNA repair</keyword>
<evidence type="ECO:0000313" key="13">
    <source>
        <dbReference type="Proteomes" id="UP000193355"/>
    </source>
</evidence>
<dbReference type="CDD" id="cd17991">
    <property type="entry name" value="DEXHc_TRCF"/>
    <property type="match status" value="1"/>
</dbReference>
<evidence type="ECO:0000256" key="2">
    <source>
        <dbReference type="ARBA" id="ARBA00022741"/>
    </source>
</evidence>
<evidence type="ECO:0000256" key="6">
    <source>
        <dbReference type="ARBA" id="ARBA00022840"/>
    </source>
</evidence>
<dbReference type="SMART" id="SM00487">
    <property type="entry name" value="DEXDc"/>
    <property type="match status" value="1"/>
</dbReference>
<dbReference type="Proteomes" id="UP000193355">
    <property type="component" value="Unassembled WGS sequence"/>
</dbReference>
<dbReference type="EMBL" id="FXBB01000036">
    <property type="protein sequence ID" value="SMG44709.1"/>
    <property type="molecule type" value="Genomic_DNA"/>
</dbReference>
<dbReference type="EC" id="3.6.4.-" evidence="9"/>
<dbReference type="GO" id="GO:0005737">
    <property type="term" value="C:cytoplasm"/>
    <property type="evidence" value="ECO:0007669"/>
    <property type="project" value="UniProtKB-SubCell"/>
</dbReference>
<keyword evidence="13" id="KW-1185">Reference proteome</keyword>
<organism evidence="12 13">
    <name type="scientific">Dethiosulfovibrio salsuginis</name>
    <dbReference type="NCBI Taxonomy" id="561720"/>
    <lineage>
        <taxon>Bacteria</taxon>
        <taxon>Thermotogati</taxon>
        <taxon>Synergistota</taxon>
        <taxon>Synergistia</taxon>
        <taxon>Synergistales</taxon>
        <taxon>Dethiosulfovibrionaceae</taxon>
        <taxon>Dethiosulfovibrio</taxon>
    </lineage>
</organism>
<dbReference type="Pfam" id="PF00271">
    <property type="entry name" value="Helicase_C"/>
    <property type="match status" value="1"/>
</dbReference>
<keyword evidence="2 9" id="KW-0547">Nucleotide-binding</keyword>
<comment type="similarity">
    <text evidence="9">In the N-terminal section; belongs to the UvrB family.</text>
</comment>
<evidence type="ECO:0000256" key="1">
    <source>
        <dbReference type="ARBA" id="ARBA00022490"/>
    </source>
</evidence>
<dbReference type="SUPFAM" id="SSF143517">
    <property type="entry name" value="TRCF domain-like"/>
    <property type="match status" value="1"/>
</dbReference>
<sequence length="985" mass="110943">MRKVFLPFSGSVRPWICSEETGAIVLLPDERQVSQFISDGKAILPDVDFISLPEIPLEKGSIEDISYPSSRGYIFSRWIEEGGVMVSTPGGLVAPLAEPGGAIQLKVGDRFGRDRFISWLEEQRFIRSDLVWKAGDYAVRGGVVDCFDPSSKMAVRVSFFDDEVEDMRLFSTGDQRTRYSTDEWTFRSVWSGEGGPKLPLYPSRLIVFDPPRCRSCFDGFRWLWNEISSIDLPEDRWDRWLESASSLVFFETFKGPGQEELNISEPPRFRGNLSVFKEQLSLWEKKGFEVLARSATGPPSGLEEVSWENRPVSSGFIDWDKKVVLLSDVELFGLHSAAVSEEDVIPSELNLFLEEGAWMVHKDHGLCRYSGTEVVKTKFGSQELLVLSFHRSQRLMLPVTSMDKVSIYGGEISDDLSPDVLGSSRWKNALIKAEKRIEEEASELLEIYAKRRLSSGKAFPVDDEMMAQFESMFPHVETRDQMAAIVDVKRDMESNFPMDRLIVGDVGYGKTEVALRAAFKAVIGGSQVLVVVPTTVLAQQHYRLFLGRMAPFGVNVEQLSRFLSPRKQEEVVKRLSEGKIDVVIGTHRLLQKDISVPKLGLVVVDEEHRFGTAHKERLKKIRSSVDFLALSATPIPRSLSMSLRGLRDISTIETAPINRPPVITVTGAWEDSLVQKAIARELNRGGQVYLLHNRVESIGERAGWIKARFPDFNVEIAHGQMNGKLEDVMMAFYEGQVDILVCTTIIESGLDVGRANTLIVEDSRSLGLAQMHQLRGRIGRREERGYVFFLYPSNLPLPYRTGERLDAIGRLSYQGAGYDIARQDLLIRGAGDMLGFSQHGHRDRIGTDLYYKKLRDKIDSLKGRARTEVSMDIRIPLMIPSDYIPQNTVRMAMYRRMFSVQSVQDALNLKGELADRFGPPPDEALCLIYLALLKTEGGNQGIIHVMVDEKKTSCRLMGKENEWIGPGGAKGIALLFRRIKEWCDG</sequence>
<dbReference type="InterPro" id="IPR003711">
    <property type="entry name" value="CarD-like/TRCF_RID"/>
</dbReference>
<dbReference type="SUPFAM" id="SSF141259">
    <property type="entry name" value="CarD-like"/>
    <property type="match status" value="1"/>
</dbReference>
<evidence type="ECO:0000256" key="4">
    <source>
        <dbReference type="ARBA" id="ARBA00022801"/>
    </source>
</evidence>
<dbReference type="Pfam" id="PF00270">
    <property type="entry name" value="DEAD"/>
    <property type="match status" value="1"/>
</dbReference>
<dbReference type="InterPro" id="IPR014001">
    <property type="entry name" value="Helicase_ATP-bd"/>
</dbReference>
<evidence type="ECO:0000256" key="5">
    <source>
        <dbReference type="ARBA" id="ARBA00022806"/>
    </source>
</evidence>
<dbReference type="PROSITE" id="PS51194">
    <property type="entry name" value="HELICASE_CTER"/>
    <property type="match status" value="1"/>
</dbReference>
<dbReference type="GO" id="GO:0003684">
    <property type="term" value="F:damaged DNA binding"/>
    <property type="evidence" value="ECO:0007669"/>
    <property type="project" value="InterPro"/>
</dbReference>
<dbReference type="InterPro" id="IPR041471">
    <property type="entry name" value="UvrB_inter"/>
</dbReference>
<dbReference type="HAMAP" id="MF_00969">
    <property type="entry name" value="TRCF"/>
    <property type="match status" value="1"/>
</dbReference>
<dbReference type="InterPro" id="IPR004576">
    <property type="entry name" value="Mfd"/>
</dbReference>
<feature type="domain" description="Helicase C-terminal" evidence="11">
    <location>
        <begin position="673"/>
        <end position="826"/>
    </location>
</feature>
<dbReference type="SMART" id="SM01058">
    <property type="entry name" value="CarD_TRCF"/>
    <property type="match status" value="1"/>
</dbReference>
<dbReference type="InterPro" id="IPR011545">
    <property type="entry name" value="DEAD/DEAH_box_helicase_dom"/>
</dbReference>
<dbReference type="InterPro" id="IPR001650">
    <property type="entry name" value="Helicase_C-like"/>
</dbReference>
<dbReference type="AlphaFoldDB" id="A0A1X7KT61"/>
<dbReference type="GO" id="GO:0006355">
    <property type="term" value="P:regulation of DNA-templated transcription"/>
    <property type="evidence" value="ECO:0007669"/>
    <property type="project" value="UniProtKB-UniRule"/>
</dbReference>
<evidence type="ECO:0000259" key="11">
    <source>
        <dbReference type="PROSITE" id="PS51194"/>
    </source>
</evidence>
<dbReference type="GO" id="GO:0005524">
    <property type="term" value="F:ATP binding"/>
    <property type="evidence" value="ECO:0007669"/>
    <property type="project" value="UniProtKB-UniRule"/>
</dbReference>
<dbReference type="PROSITE" id="PS51192">
    <property type="entry name" value="HELICASE_ATP_BIND_1"/>
    <property type="match status" value="1"/>
</dbReference>
<dbReference type="PANTHER" id="PTHR47964:SF1">
    <property type="entry name" value="ATP-DEPENDENT DNA HELICASE HOMOLOG RECG, CHLOROPLASTIC"/>
    <property type="match status" value="1"/>
</dbReference>
<dbReference type="GO" id="GO:0000716">
    <property type="term" value="P:transcription-coupled nucleotide-excision repair, DNA damage recognition"/>
    <property type="evidence" value="ECO:0007669"/>
    <property type="project" value="UniProtKB-UniRule"/>
</dbReference>
<dbReference type="InterPro" id="IPR027417">
    <property type="entry name" value="P-loop_NTPase"/>
</dbReference>
<dbReference type="SUPFAM" id="SSF52540">
    <property type="entry name" value="P-loop containing nucleoside triphosphate hydrolases"/>
    <property type="match status" value="3"/>
</dbReference>
<proteinExistence type="inferred from homology"/>
<dbReference type="InterPro" id="IPR036101">
    <property type="entry name" value="CarD-like/TRCF_RID_sf"/>
</dbReference>
<dbReference type="SMART" id="SM00490">
    <property type="entry name" value="HELICc"/>
    <property type="match status" value="1"/>
</dbReference>
<protein>
    <recommendedName>
        <fullName evidence="9">Transcription-repair-coupling factor</fullName>
        <shortName evidence="9">TRCF</shortName>
        <ecNumber evidence="9">3.6.4.-</ecNumber>
    </recommendedName>
</protein>
<dbReference type="SMART" id="SM00982">
    <property type="entry name" value="TRCF"/>
    <property type="match status" value="1"/>
</dbReference>
<dbReference type="Gene3D" id="3.30.2060.10">
    <property type="entry name" value="Penicillin-binding protein 1b domain"/>
    <property type="match status" value="1"/>
</dbReference>
<keyword evidence="6 9" id="KW-0067">ATP-binding</keyword>
<name>A0A1X7KT61_9BACT</name>
<evidence type="ECO:0000256" key="3">
    <source>
        <dbReference type="ARBA" id="ARBA00022763"/>
    </source>
</evidence>
<keyword evidence="7 9" id="KW-0238">DNA-binding</keyword>
<dbReference type="OrthoDB" id="9804325at2"/>
<dbReference type="RefSeq" id="WP_159448330.1">
    <property type="nucleotide sequence ID" value="NZ_FXBB01000036.1"/>
</dbReference>
<comment type="function">
    <text evidence="9">Couples transcription and DNA repair by recognizing RNA polymerase (RNAP) stalled at DNA lesions. Mediates ATP-dependent release of RNAP and its truncated transcript from the DNA, and recruitment of nucleotide excision repair machinery to the damaged site.</text>
</comment>
<dbReference type="GO" id="GO:0016787">
    <property type="term" value="F:hydrolase activity"/>
    <property type="evidence" value="ECO:0007669"/>
    <property type="project" value="UniProtKB-KW"/>
</dbReference>
<evidence type="ECO:0000259" key="10">
    <source>
        <dbReference type="PROSITE" id="PS51192"/>
    </source>
</evidence>
<feature type="domain" description="Helicase ATP-binding" evidence="10">
    <location>
        <begin position="491"/>
        <end position="652"/>
    </location>
</feature>
<dbReference type="InterPro" id="IPR047112">
    <property type="entry name" value="RecG/Mfd"/>
</dbReference>
<evidence type="ECO:0000256" key="8">
    <source>
        <dbReference type="ARBA" id="ARBA00023204"/>
    </source>
</evidence>
<dbReference type="Pfam" id="PF03461">
    <property type="entry name" value="TRCF"/>
    <property type="match status" value="1"/>
</dbReference>
<dbReference type="PANTHER" id="PTHR47964">
    <property type="entry name" value="ATP-DEPENDENT DNA HELICASE HOMOLOG RECG, CHLOROPLASTIC"/>
    <property type="match status" value="1"/>
</dbReference>
<dbReference type="Gene3D" id="3.90.1150.50">
    <property type="entry name" value="Transcription-repair-coupling factor, D7 domain"/>
    <property type="match status" value="1"/>
</dbReference>
<evidence type="ECO:0000256" key="7">
    <source>
        <dbReference type="ARBA" id="ARBA00023125"/>
    </source>
</evidence>
<evidence type="ECO:0000256" key="9">
    <source>
        <dbReference type="HAMAP-Rule" id="MF_00969"/>
    </source>
</evidence>
<evidence type="ECO:0000313" key="12">
    <source>
        <dbReference type="EMBL" id="SMG44709.1"/>
    </source>
</evidence>
<dbReference type="Pfam" id="PF17757">
    <property type="entry name" value="UvrB_inter"/>
    <property type="match status" value="1"/>
</dbReference>
<dbReference type="InterPro" id="IPR037235">
    <property type="entry name" value="TRCF-like_C_D7"/>
</dbReference>
<comment type="subcellular location">
    <subcellularLocation>
        <location evidence="9">Cytoplasm</location>
    </subcellularLocation>
</comment>